<dbReference type="InterPro" id="IPR018483">
    <property type="entry name" value="Carb_kinase_FGGY_CS"/>
</dbReference>
<dbReference type="GO" id="GO:0005998">
    <property type="term" value="P:xylulose catabolic process"/>
    <property type="evidence" value="ECO:0007669"/>
    <property type="project" value="UniProtKB-UniRule"/>
</dbReference>
<dbReference type="PROSITE" id="PS00445">
    <property type="entry name" value="FGGY_KINASES_2"/>
    <property type="match status" value="1"/>
</dbReference>
<dbReference type="InterPro" id="IPR050406">
    <property type="entry name" value="FGGY_Carb_Kinase"/>
</dbReference>
<dbReference type="Pfam" id="PF02782">
    <property type="entry name" value="FGGY_C"/>
    <property type="match status" value="1"/>
</dbReference>
<dbReference type="InterPro" id="IPR018485">
    <property type="entry name" value="FGGY_C"/>
</dbReference>
<dbReference type="GO" id="GO:0042732">
    <property type="term" value="P:D-xylose metabolic process"/>
    <property type="evidence" value="ECO:0007669"/>
    <property type="project" value="UniProtKB-KW"/>
</dbReference>
<evidence type="ECO:0000256" key="3">
    <source>
        <dbReference type="ARBA" id="ARBA00022679"/>
    </source>
</evidence>
<evidence type="ECO:0000256" key="9">
    <source>
        <dbReference type="RuleBase" id="RU003733"/>
    </source>
</evidence>
<protein>
    <recommendedName>
        <fullName evidence="8 10">Xylulose kinase</fullName>
        <shortName evidence="8 10">Xylulokinase</shortName>
        <ecNumber evidence="8 10">2.7.1.17</ecNumber>
    </recommendedName>
</protein>
<accession>A0A1M6R4I5</accession>
<dbReference type="CDD" id="cd07808">
    <property type="entry name" value="ASKHA_NBD_FGGY_EcXK-like"/>
    <property type="match status" value="1"/>
</dbReference>
<dbReference type="AlphaFoldDB" id="A0A1M6R4I5"/>
<sequence>MNRQVVLGIDVGTSGTKVIAVALDGSIVSVATVSYEMLTPKPGYAEQNPEDWWNATVTAIQTVLAKAGDVSVACIGLSGQMHGLVPLDKDGRVIRPSIIWCDLRSDAEALELERTVGRDTVIQLTENPPLPNFTITKILWMRNHERDLYNRINKVLLPKDYIRYRLTDVLAIDVSDASGTLMLDVAKRTWSEEMCKAAGVPMEWLPPVYEANEVVGHLSAAAAQLLGLPEGVPVVAGAGDQAAGAIGLGIVVPGTVSAVFGTSGVVLAVTDKSLRDPGGRLHTFCHAQRNSWFVMGVTQAAGGSLQWYRNRFGQMEQTVATRSGSDVYTLLMKEAETVAPGADGLLFLPYLMGERSPHLDSQARGAWIGLQWQHTAAHLVRAILEGVSFSLRDCWEVMQQIGVKSSGWKASGGGAGGRLWMEVFASIIGNPVQIMQASHGPALGGAILAAQGIGALTEDPASIQAWLGTGNSVPPRADWVEFYNDLYPLFQKGYRETKNLMHDLNGLARRLQA</sequence>
<name>A0A1M6R4I5_9BACL</name>
<keyword evidence="5 8" id="KW-0418">Kinase</keyword>
<evidence type="ECO:0000256" key="8">
    <source>
        <dbReference type="HAMAP-Rule" id="MF_02220"/>
    </source>
</evidence>
<dbReference type="PANTHER" id="PTHR43095">
    <property type="entry name" value="SUGAR KINASE"/>
    <property type="match status" value="1"/>
</dbReference>
<keyword evidence="14" id="KW-1185">Reference proteome</keyword>
<comment type="function">
    <text evidence="8">Catalyzes the phosphorylation of D-xylulose to D-xylulose 5-phosphate.</text>
</comment>
<dbReference type="InterPro" id="IPR000577">
    <property type="entry name" value="Carb_kinase_FGGY"/>
</dbReference>
<dbReference type="HAMAP" id="MF_02220">
    <property type="entry name" value="XylB"/>
    <property type="match status" value="1"/>
</dbReference>
<feature type="domain" description="Carbohydrate kinase FGGY N-terminal" evidence="11">
    <location>
        <begin position="5"/>
        <end position="247"/>
    </location>
</feature>
<keyword evidence="3 8" id="KW-0808">Transferase</keyword>
<evidence type="ECO:0000256" key="5">
    <source>
        <dbReference type="ARBA" id="ARBA00022777"/>
    </source>
</evidence>
<gene>
    <name evidence="8 10" type="primary">xylB</name>
    <name evidence="13" type="ORF">SAMN05443507_11153</name>
</gene>
<dbReference type="EMBL" id="FRAF01000011">
    <property type="protein sequence ID" value="SHK27257.1"/>
    <property type="molecule type" value="Genomic_DNA"/>
</dbReference>
<dbReference type="STRING" id="1830138.SAMN05443507_11153"/>
<dbReference type="GO" id="GO:0004856">
    <property type="term" value="F:D-xylulokinase activity"/>
    <property type="evidence" value="ECO:0007669"/>
    <property type="project" value="UniProtKB-UniRule"/>
</dbReference>
<evidence type="ECO:0000259" key="11">
    <source>
        <dbReference type="Pfam" id="PF00370"/>
    </source>
</evidence>
<evidence type="ECO:0000313" key="13">
    <source>
        <dbReference type="EMBL" id="SHK27257.1"/>
    </source>
</evidence>
<dbReference type="Proteomes" id="UP000184016">
    <property type="component" value="Unassembled WGS sequence"/>
</dbReference>
<dbReference type="RefSeq" id="WP_072874006.1">
    <property type="nucleotide sequence ID" value="NZ_FRAF01000011.1"/>
</dbReference>
<dbReference type="Pfam" id="PF00370">
    <property type="entry name" value="FGGY_N"/>
    <property type="match status" value="1"/>
</dbReference>
<dbReference type="GO" id="GO:0005524">
    <property type="term" value="F:ATP binding"/>
    <property type="evidence" value="ECO:0007669"/>
    <property type="project" value="UniProtKB-UniRule"/>
</dbReference>
<keyword evidence="2 8" id="KW-0859">Xylose metabolism</keyword>
<comment type="catalytic activity">
    <reaction evidence="8 10">
        <text>D-xylulose + ATP = D-xylulose 5-phosphate + ADP + H(+)</text>
        <dbReference type="Rhea" id="RHEA:10964"/>
        <dbReference type="ChEBI" id="CHEBI:15378"/>
        <dbReference type="ChEBI" id="CHEBI:17140"/>
        <dbReference type="ChEBI" id="CHEBI:30616"/>
        <dbReference type="ChEBI" id="CHEBI:57737"/>
        <dbReference type="ChEBI" id="CHEBI:456216"/>
        <dbReference type="EC" id="2.7.1.17"/>
    </reaction>
</comment>
<dbReference type="NCBIfam" id="TIGR01312">
    <property type="entry name" value="XylB"/>
    <property type="match status" value="1"/>
</dbReference>
<dbReference type="SUPFAM" id="SSF53067">
    <property type="entry name" value="Actin-like ATPase domain"/>
    <property type="match status" value="2"/>
</dbReference>
<feature type="binding site" evidence="8">
    <location>
        <begin position="81"/>
        <end position="82"/>
    </location>
    <ligand>
        <name>substrate</name>
    </ligand>
</feature>
<evidence type="ECO:0000313" key="14">
    <source>
        <dbReference type="Proteomes" id="UP000184016"/>
    </source>
</evidence>
<evidence type="ECO:0000256" key="2">
    <source>
        <dbReference type="ARBA" id="ARBA00022629"/>
    </source>
</evidence>
<dbReference type="OrthoDB" id="9805576at2"/>
<evidence type="ECO:0000256" key="10">
    <source>
        <dbReference type="RuleBase" id="RU364073"/>
    </source>
</evidence>
<dbReference type="Gene3D" id="3.30.420.40">
    <property type="match status" value="2"/>
</dbReference>
<evidence type="ECO:0000256" key="7">
    <source>
        <dbReference type="ARBA" id="ARBA00023277"/>
    </source>
</evidence>
<dbReference type="EC" id="2.7.1.17" evidence="8 10"/>
<reference evidence="14" key="1">
    <citation type="submission" date="2016-11" db="EMBL/GenBank/DDBJ databases">
        <authorList>
            <person name="Varghese N."/>
            <person name="Submissions S."/>
        </authorList>
    </citation>
    <scope>NUCLEOTIDE SEQUENCE [LARGE SCALE GENOMIC DNA]</scope>
    <source>
        <strain evidence="14">USBA-503</strain>
    </source>
</reference>
<keyword evidence="4 8" id="KW-0547">Nucleotide-binding</keyword>
<dbReference type="InterPro" id="IPR043129">
    <property type="entry name" value="ATPase_NBD"/>
</dbReference>
<feature type="domain" description="Carbohydrate kinase FGGY C-terminal" evidence="12">
    <location>
        <begin position="257"/>
        <end position="450"/>
    </location>
</feature>
<evidence type="ECO:0000259" key="12">
    <source>
        <dbReference type="Pfam" id="PF02782"/>
    </source>
</evidence>
<dbReference type="InterPro" id="IPR006000">
    <property type="entry name" value="Xylulokinase"/>
</dbReference>
<organism evidence="13 14">
    <name type="scientific">Alicyclobacillus tolerans</name>
    <dbReference type="NCBI Taxonomy" id="90970"/>
    <lineage>
        <taxon>Bacteria</taxon>
        <taxon>Bacillati</taxon>
        <taxon>Bacillota</taxon>
        <taxon>Bacilli</taxon>
        <taxon>Bacillales</taxon>
        <taxon>Alicyclobacillaceae</taxon>
        <taxon>Alicyclobacillus</taxon>
    </lineage>
</organism>
<evidence type="ECO:0000256" key="1">
    <source>
        <dbReference type="ARBA" id="ARBA00009156"/>
    </source>
</evidence>
<evidence type="ECO:0000256" key="4">
    <source>
        <dbReference type="ARBA" id="ARBA00022741"/>
    </source>
</evidence>
<comment type="similarity">
    <text evidence="1 8 9">Belongs to the FGGY kinase family.</text>
</comment>
<dbReference type="InterPro" id="IPR018484">
    <property type="entry name" value="FGGY_N"/>
</dbReference>
<dbReference type="PANTHER" id="PTHR43095:SF5">
    <property type="entry name" value="XYLULOSE KINASE"/>
    <property type="match status" value="1"/>
</dbReference>
<evidence type="ECO:0000256" key="6">
    <source>
        <dbReference type="ARBA" id="ARBA00022840"/>
    </source>
</evidence>
<keyword evidence="7 8" id="KW-0119">Carbohydrate metabolism</keyword>
<proteinExistence type="inferred from homology"/>
<keyword evidence="6 8" id="KW-0067">ATP-binding</keyword>
<feature type="active site" description="Proton acceptor" evidence="8">
    <location>
        <position position="240"/>
    </location>
</feature>
<dbReference type="PIRSF" id="PIRSF000538">
    <property type="entry name" value="GlpK"/>
    <property type="match status" value="1"/>
</dbReference>
<feature type="site" description="Important for activity" evidence="8">
    <location>
        <position position="10"/>
    </location>
</feature>